<evidence type="ECO:0000256" key="2">
    <source>
        <dbReference type="ARBA" id="ARBA00005201"/>
    </source>
</evidence>
<evidence type="ECO:0000256" key="11">
    <source>
        <dbReference type="PIRNR" id="PIRNR004491"/>
    </source>
</evidence>
<keyword evidence="8 11" id="KW-0274">FAD</keyword>
<protein>
    <recommendedName>
        <fullName evidence="11">Riboflavin biosynthesis protein</fullName>
    </recommendedName>
    <domain>
        <recommendedName>
            <fullName evidence="11">Riboflavin kinase</fullName>
            <ecNumber evidence="11">2.7.1.26</ecNumber>
        </recommendedName>
        <alternativeName>
            <fullName evidence="11">Flavokinase</fullName>
        </alternativeName>
    </domain>
    <domain>
        <recommendedName>
            <fullName evidence="11">FMN adenylyltransferase</fullName>
            <ecNumber evidence="11">2.7.7.2</ecNumber>
        </recommendedName>
        <alternativeName>
            <fullName evidence="11">FAD pyrophosphorylase</fullName>
        </alternativeName>
        <alternativeName>
            <fullName evidence="11">FAD synthase</fullName>
        </alternativeName>
    </domain>
</protein>
<dbReference type="GO" id="GO:0009398">
    <property type="term" value="P:FMN biosynthetic process"/>
    <property type="evidence" value="ECO:0007669"/>
    <property type="project" value="UniProtKB-UniRule"/>
</dbReference>
<keyword evidence="4 11" id="KW-0288">FMN</keyword>
<organism evidence="13 14">
    <name type="scientific">Savagea serpentis</name>
    <dbReference type="NCBI Taxonomy" id="2785297"/>
    <lineage>
        <taxon>Bacteria</taxon>
        <taxon>Bacillati</taxon>
        <taxon>Bacillota</taxon>
        <taxon>Bacilli</taxon>
        <taxon>Bacillales</taxon>
        <taxon>Caryophanaceae</taxon>
        <taxon>Savagea</taxon>
    </lineage>
</organism>
<reference evidence="13" key="1">
    <citation type="submission" date="2020-11" db="EMBL/GenBank/DDBJ databases">
        <title>Multidrug resistant novel bacterium Savagea serpentis sp. nov., isolated from the scats of a vine snake (Ahaetulla nasuta).</title>
        <authorList>
            <person name="Venkata Ramana V."/>
            <person name="Vikas Patil S."/>
            <person name="Yogita Lugani V."/>
        </authorList>
    </citation>
    <scope>NUCLEOTIDE SEQUENCE</scope>
    <source>
        <strain evidence="13">SN6</strain>
    </source>
</reference>
<keyword evidence="9 11" id="KW-0067">ATP-binding</keyword>
<evidence type="ECO:0000256" key="7">
    <source>
        <dbReference type="ARBA" id="ARBA00022741"/>
    </source>
</evidence>
<comment type="caution">
    <text evidence="13">The sequence shown here is derived from an EMBL/GenBank/DDBJ whole genome shotgun (WGS) entry which is preliminary data.</text>
</comment>
<proteinExistence type="inferred from homology"/>
<evidence type="ECO:0000259" key="12">
    <source>
        <dbReference type="Pfam" id="PF06574"/>
    </source>
</evidence>
<evidence type="ECO:0000313" key="14">
    <source>
        <dbReference type="Proteomes" id="UP000622653"/>
    </source>
</evidence>
<dbReference type="RefSeq" id="WP_194562713.1">
    <property type="nucleotide sequence ID" value="NZ_JADKPV010000003.1"/>
</dbReference>
<dbReference type="EC" id="2.7.7.2" evidence="11"/>
<comment type="catalytic activity">
    <reaction evidence="10 11">
        <text>FMN + ATP + H(+) = FAD + diphosphate</text>
        <dbReference type="Rhea" id="RHEA:17237"/>
        <dbReference type="ChEBI" id="CHEBI:15378"/>
        <dbReference type="ChEBI" id="CHEBI:30616"/>
        <dbReference type="ChEBI" id="CHEBI:33019"/>
        <dbReference type="ChEBI" id="CHEBI:57692"/>
        <dbReference type="ChEBI" id="CHEBI:58210"/>
        <dbReference type="EC" id="2.7.7.2"/>
    </reaction>
</comment>
<keyword evidence="3 11" id="KW-0285">Flavoprotein</keyword>
<dbReference type="GO" id="GO:0006747">
    <property type="term" value="P:FAD biosynthetic process"/>
    <property type="evidence" value="ECO:0007669"/>
    <property type="project" value="UniProtKB-UniRule"/>
</dbReference>
<evidence type="ECO:0000313" key="13">
    <source>
        <dbReference type="EMBL" id="MBF4501225.1"/>
    </source>
</evidence>
<keyword evidence="5 11" id="KW-0808">Transferase</keyword>
<dbReference type="UniPathway" id="UPA00276">
    <property type="reaction ID" value="UER00406"/>
</dbReference>
<comment type="pathway">
    <text evidence="2 11">Cofactor biosynthesis; FMN biosynthesis; FMN from riboflavin (ATP route): step 1/1.</text>
</comment>
<evidence type="ECO:0000256" key="6">
    <source>
        <dbReference type="ARBA" id="ARBA00022695"/>
    </source>
</evidence>
<evidence type="ECO:0000256" key="8">
    <source>
        <dbReference type="ARBA" id="ARBA00022827"/>
    </source>
</evidence>
<keyword evidence="6 11" id="KW-0548">Nucleotidyltransferase</keyword>
<comment type="catalytic activity">
    <reaction evidence="11">
        <text>riboflavin + ATP = FMN + ADP + H(+)</text>
        <dbReference type="Rhea" id="RHEA:14357"/>
        <dbReference type="ChEBI" id="CHEBI:15378"/>
        <dbReference type="ChEBI" id="CHEBI:30616"/>
        <dbReference type="ChEBI" id="CHEBI:57986"/>
        <dbReference type="ChEBI" id="CHEBI:58210"/>
        <dbReference type="ChEBI" id="CHEBI:456216"/>
        <dbReference type="EC" id="2.7.1.26"/>
    </reaction>
</comment>
<evidence type="ECO:0000256" key="10">
    <source>
        <dbReference type="ARBA" id="ARBA00049494"/>
    </source>
</evidence>
<keyword evidence="7 11" id="KW-0547">Nucleotide-binding</keyword>
<feature type="domain" description="FAD synthetase" evidence="12">
    <location>
        <begin position="17"/>
        <end position="167"/>
    </location>
</feature>
<gene>
    <name evidence="13" type="ORF">IRY55_07615</name>
</gene>
<accession>A0A8J7GB23</accession>
<dbReference type="InterPro" id="IPR015864">
    <property type="entry name" value="FAD_synthase"/>
</dbReference>
<dbReference type="GO" id="GO:0009231">
    <property type="term" value="P:riboflavin biosynthetic process"/>
    <property type="evidence" value="ECO:0007669"/>
    <property type="project" value="InterPro"/>
</dbReference>
<dbReference type="UniPathway" id="UPA00277">
    <property type="reaction ID" value="UER00407"/>
</dbReference>
<dbReference type="GO" id="GO:0005524">
    <property type="term" value="F:ATP binding"/>
    <property type="evidence" value="ECO:0007669"/>
    <property type="project" value="UniProtKB-UniRule"/>
</dbReference>
<dbReference type="GO" id="GO:0008531">
    <property type="term" value="F:riboflavin kinase activity"/>
    <property type="evidence" value="ECO:0007669"/>
    <property type="project" value="UniProtKB-UniRule"/>
</dbReference>
<sequence>MEIVYMNGATEYEPIDEQAMAIGFFDGVHRGHQALLRAAQQQAKTNGHTFAVMTFSPHPDEVIRGLKDKKYITPLAEKVRVMKKFGVERMYIVQFDWDFASLSPEQFVERYVVQLKTKHAVIGFDYHYGKKASGNADTLQASGLQYGFGVSVIRKKTDGAAEKISSTLVRQLIADGRIERVTNLLGRPFEMVATIAPQQLHTYSMNVDPSYTVPATGMYEVVMQQGRRMTIGRVMSDGVQMTLRTEELSDWSGATRITFIRTVTEYSNVQAQALAQ</sequence>
<dbReference type="GO" id="GO:0003919">
    <property type="term" value="F:FMN adenylyltransferase activity"/>
    <property type="evidence" value="ECO:0007669"/>
    <property type="project" value="UniProtKB-UniRule"/>
</dbReference>
<evidence type="ECO:0000256" key="9">
    <source>
        <dbReference type="ARBA" id="ARBA00022840"/>
    </source>
</evidence>
<evidence type="ECO:0000256" key="4">
    <source>
        <dbReference type="ARBA" id="ARBA00022643"/>
    </source>
</evidence>
<evidence type="ECO:0000256" key="3">
    <source>
        <dbReference type="ARBA" id="ARBA00022630"/>
    </source>
</evidence>
<dbReference type="FunFam" id="3.40.50.620:FF:000021">
    <property type="entry name" value="Riboflavin biosynthesis protein"/>
    <property type="match status" value="1"/>
</dbReference>
<name>A0A8J7GB23_9BACL</name>
<dbReference type="Gene3D" id="3.40.50.620">
    <property type="entry name" value="HUPs"/>
    <property type="match status" value="1"/>
</dbReference>
<dbReference type="PANTHER" id="PTHR22749">
    <property type="entry name" value="RIBOFLAVIN KINASE/FMN ADENYLYLTRANSFERASE"/>
    <property type="match status" value="1"/>
</dbReference>
<evidence type="ECO:0000256" key="5">
    <source>
        <dbReference type="ARBA" id="ARBA00022679"/>
    </source>
</evidence>
<dbReference type="EMBL" id="JADKPV010000003">
    <property type="protein sequence ID" value="MBF4501225.1"/>
    <property type="molecule type" value="Genomic_DNA"/>
</dbReference>
<dbReference type="SUPFAM" id="SSF52374">
    <property type="entry name" value="Nucleotidylyl transferase"/>
    <property type="match status" value="1"/>
</dbReference>
<keyword evidence="11" id="KW-0418">Kinase</keyword>
<dbReference type="Proteomes" id="UP000622653">
    <property type="component" value="Unassembled WGS sequence"/>
</dbReference>
<comment type="pathway">
    <text evidence="1 11">Cofactor biosynthesis; FAD biosynthesis; FAD from FMN: step 1/1.</text>
</comment>
<dbReference type="InterPro" id="IPR002606">
    <property type="entry name" value="Riboflavin_kinase_bac"/>
</dbReference>
<dbReference type="PANTHER" id="PTHR22749:SF6">
    <property type="entry name" value="RIBOFLAVIN KINASE"/>
    <property type="match status" value="1"/>
</dbReference>
<keyword evidence="14" id="KW-1185">Reference proteome</keyword>
<dbReference type="EC" id="2.7.1.26" evidence="11"/>
<dbReference type="PIRSF" id="PIRSF004491">
    <property type="entry name" value="FAD_Synth"/>
    <property type="match status" value="1"/>
</dbReference>
<comment type="similarity">
    <text evidence="11">Belongs to the ribF family.</text>
</comment>
<dbReference type="InterPro" id="IPR014729">
    <property type="entry name" value="Rossmann-like_a/b/a_fold"/>
</dbReference>
<dbReference type="CDD" id="cd02064">
    <property type="entry name" value="FAD_synthetase_N"/>
    <property type="match status" value="1"/>
</dbReference>
<dbReference type="InterPro" id="IPR023468">
    <property type="entry name" value="Riboflavin_kinase"/>
</dbReference>
<dbReference type="Pfam" id="PF06574">
    <property type="entry name" value="FAD_syn"/>
    <property type="match status" value="1"/>
</dbReference>
<dbReference type="AlphaFoldDB" id="A0A8J7GB23"/>
<evidence type="ECO:0000256" key="1">
    <source>
        <dbReference type="ARBA" id="ARBA00004726"/>
    </source>
</evidence>